<feature type="compositionally biased region" description="Low complexity" evidence="1">
    <location>
        <begin position="88"/>
        <end position="102"/>
    </location>
</feature>
<feature type="region of interest" description="Disordered" evidence="1">
    <location>
        <begin position="123"/>
        <end position="152"/>
    </location>
</feature>
<feature type="region of interest" description="Disordered" evidence="1">
    <location>
        <begin position="39"/>
        <end position="108"/>
    </location>
</feature>
<dbReference type="Proteomes" id="UP000015106">
    <property type="component" value="Chromosome 2"/>
</dbReference>
<reference evidence="2" key="2">
    <citation type="submission" date="2018-03" db="EMBL/GenBank/DDBJ databases">
        <title>The Triticum urartu genome reveals the dynamic nature of wheat genome evolution.</title>
        <authorList>
            <person name="Ling H."/>
            <person name="Ma B."/>
            <person name="Shi X."/>
            <person name="Liu H."/>
            <person name="Dong L."/>
            <person name="Sun H."/>
            <person name="Cao Y."/>
            <person name="Gao Q."/>
            <person name="Zheng S."/>
            <person name="Li Y."/>
            <person name="Yu Y."/>
            <person name="Du H."/>
            <person name="Qi M."/>
            <person name="Li Y."/>
            <person name="Yu H."/>
            <person name="Cui Y."/>
            <person name="Wang N."/>
            <person name="Chen C."/>
            <person name="Wu H."/>
            <person name="Zhao Y."/>
            <person name="Zhang J."/>
            <person name="Li Y."/>
            <person name="Zhou W."/>
            <person name="Zhang B."/>
            <person name="Hu W."/>
            <person name="Eijk M."/>
            <person name="Tang J."/>
            <person name="Witsenboer H."/>
            <person name="Zhao S."/>
            <person name="Li Z."/>
            <person name="Zhang A."/>
            <person name="Wang D."/>
            <person name="Liang C."/>
        </authorList>
    </citation>
    <scope>NUCLEOTIDE SEQUENCE [LARGE SCALE GENOMIC DNA]</scope>
    <source>
        <strain evidence="2">cv. G1812</strain>
    </source>
</reference>
<dbReference type="AlphaFoldDB" id="A0A8R7TM65"/>
<reference evidence="2" key="3">
    <citation type="submission" date="2022-06" db="UniProtKB">
        <authorList>
            <consortium name="EnsemblPlants"/>
        </authorList>
    </citation>
    <scope>IDENTIFICATION</scope>
</reference>
<accession>A0A8R7TM65</accession>
<reference evidence="3" key="1">
    <citation type="journal article" date="2013" name="Nature">
        <title>Draft genome of the wheat A-genome progenitor Triticum urartu.</title>
        <authorList>
            <person name="Ling H.Q."/>
            <person name="Zhao S."/>
            <person name="Liu D."/>
            <person name="Wang J."/>
            <person name="Sun H."/>
            <person name="Zhang C."/>
            <person name="Fan H."/>
            <person name="Li D."/>
            <person name="Dong L."/>
            <person name="Tao Y."/>
            <person name="Gao C."/>
            <person name="Wu H."/>
            <person name="Li Y."/>
            <person name="Cui Y."/>
            <person name="Guo X."/>
            <person name="Zheng S."/>
            <person name="Wang B."/>
            <person name="Yu K."/>
            <person name="Liang Q."/>
            <person name="Yang W."/>
            <person name="Lou X."/>
            <person name="Chen J."/>
            <person name="Feng M."/>
            <person name="Jian J."/>
            <person name="Zhang X."/>
            <person name="Luo G."/>
            <person name="Jiang Y."/>
            <person name="Liu J."/>
            <person name="Wang Z."/>
            <person name="Sha Y."/>
            <person name="Zhang B."/>
            <person name="Wu H."/>
            <person name="Tang D."/>
            <person name="Shen Q."/>
            <person name="Xue P."/>
            <person name="Zou S."/>
            <person name="Wang X."/>
            <person name="Liu X."/>
            <person name="Wang F."/>
            <person name="Yang Y."/>
            <person name="An X."/>
            <person name="Dong Z."/>
            <person name="Zhang K."/>
            <person name="Zhang X."/>
            <person name="Luo M.C."/>
            <person name="Dvorak J."/>
            <person name="Tong Y."/>
            <person name="Wang J."/>
            <person name="Yang H."/>
            <person name="Li Z."/>
            <person name="Wang D."/>
            <person name="Zhang A."/>
            <person name="Wang J."/>
        </authorList>
    </citation>
    <scope>NUCLEOTIDE SEQUENCE</scope>
    <source>
        <strain evidence="3">cv. G1812</strain>
    </source>
</reference>
<protein>
    <submittedName>
        <fullName evidence="2">Uncharacterized protein</fullName>
    </submittedName>
</protein>
<evidence type="ECO:0000256" key="1">
    <source>
        <dbReference type="SAM" id="MobiDB-lite"/>
    </source>
</evidence>
<gene>
    <name evidence="2" type="primary">LOC125534032</name>
</gene>
<evidence type="ECO:0000313" key="2">
    <source>
        <dbReference type="EnsemblPlants" id="TuG1812G0200004997.01.T01.cds416627"/>
    </source>
</evidence>
<feature type="compositionally biased region" description="Pro residues" evidence="1">
    <location>
        <begin position="123"/>
        <end position="150"/>
    </location>
</feature>
<dbReference type="EnsemblPlants" id="TuG1812G0200004997.01.T01">
    <property type="protein sequence ID" value="TuG1812G0200004997.01.T01.cds416627"/>
    <property type="gene ID" value="TuG1812G0200004997.01"/>
</dbReference>
<evidence type="ECO:0000313" key="3">
    <source>
        <dbReference type="Proteomes" id="UP000015106"/>
    </source>
</evidence>
<sequence>MIHSIPLHGRACTQHTLVYQLRTTDGQVTDYKVDPAPLAISRCTSPPPGASRWPGTRGRGPRGCQRGRGGRASQPCRGVSRPRRRGARPSPGASARRPGPCARAPPPWPSPFRRAWSPRPCPPCPAPRPIPPSPSPWPSSPCPWPSPSPPASCSVSVLQWLPRASGADDWSCGYSSSVDVL</sequence>
<name>A0A8R7TM65_TRIUA</name>
<dbReference type="Gramene" id="TuG1812G0200004997.01.T01">
    <property type="protein sequence ID" value="TuG1812G0200004997.01.T01.cds416627"/>
    <property type="gene ID" value="TuG1812G0200004997.01"/>
</dbReference>
<organism evidence="2 3">
    <name type="scientific">Triticum urartu</name>
    <name type="common">Red wild einkorn</name>
    <name type="synonym">Crithodium urartu</name>
    <dbReference type="NCBI Taxonomy" id="4572"/>
    <lineage>
        <taxon>Eukaryota</taxon>
        <taxon>Viridiplantae</taxon>
        <taxon>Streptophyta</taxon>
        <taxon>Embryophyta</taxon>
        <taxon>Tracheophyta</taxon>
        <taxon>Spermatophyta</taxon>
        <taxon>Magnoliopsida</taxon>
        <taxon>Liliopsida</taxon>
        <taxon>Poales</taxon>
        <taxon>Poaceae</taxon>
        <taxon>BOP clade</taxon>
        <taxon>Pooideae</taxon>
        <taxon>Triticodae</taxon>
        <taxon>Triticeae</taxon>
        <taxon>Triticinae</taxon>
        <taxon>Triticum</taxon>
    </lineage>
</organism>
<keyword evidence="3" id="KW-1185">Reference proteome</keyword>
<proteinExistence type="predicted"/>